<proteinExistence type="predicted"/>
<protein>
    <submittedName>
        <fullName evidence="2">Uncharacterized protein</fullName>
    </submittedName>
</protein>
<name>A0A9I9CKJ4_CUCME</name>
<feature type="region of interest" description="Disordered" evidence="1">
    <location>
        <begin position="34"/>
        <end position="86"/>
    </location>
</feature>
<reference evidence="2" key="1">
    <citation type="submission" date="2023-03" db="UniProtKB">
        <authorList>
            <consortium name="EnsemblPlants"/>
        </authorList>
    </citation>
    <scope>IDENTIFICATION</scope>
</reference>
<evidence type="ECO:0000256" key="1">
    <source>
        <dbReference type="SAM" id="MobiDB-lite"/>
    </source>
</evidence>
<dbReference type="AlphaFoldDB" id="A0A9I9CKJ4"/>
<feature type="compositionally biased region" description="Basic residues" evidence="1">
    <location>
        <begin position="49"/>
        <end position="65"/>
    </location>
</feature>
<organism evidence="2">
    <name type="scientific">Cucumis melo</name>
    <name type="common">Muskmelon</name>
    <dbReference type="NCBI Taxonomy" id="3656"/>
    <lineage>
        <taxon>Eukaryota</taxon>
        <taxon>Viridiplantae</taxon>
        <taxon>Streptophyta</taxon>
        <taxon>Embryophyta</taxon>
        <taxon>Tracheophyta</taxon>
        <taxon>Spermatophyta</taxon>
        <taxon>Magnoliopsida</taxon>
        <taxon>eudicotyledons</taxon>
        <taxon>Gunneridae</taxon>
        <taxon>Pentapetalae</taxon>
        <taxon>rosids</taxon>
        <taxon>fabids</taxon>
        <taxon>Cucurbitales</taxon>
        <taxon>Cucurbitaceae</taxon>
        <taxon>Benincaseae</taxon>
        <taxon>Cucumis</taxon>
    </lineage>
</organism>
<feature type="compositionally biased region" description="Basic and acidic residues" evidence="1">
    <location>
        <begin position="34"/>
        <end position="48"/>
    </location>
</feature>
<evidence type="ECO:0000313" key="2">
    <source>
        <dbReference type="EnsemblPlants" id="MELO3C005093.2.1"/>
    </source>
</evidence>
<sequence>MECKNDSICNAPTLSRVIAIQQNKVTTKKLKIMEEGKTKAAQKVEAREKRTRRRSKGGGRNRNSSKTKEAWRREDLRLKEGEDRKG</sequence>
<dbReference type="Gramene" id="MELO3C005093.2.1">
    <property type="protein sequence ID" value="MELO3C005093.2.1"/>
    <property type="gene ID" value="MELO3C005093.2"/>
</dbReference>
<dbReference type="EnsemblPlants" id="MELO3C005093.2.1">
    <property type="protein sequence ID" value="MELO3C005093.2.1"/>
    <property type="gene ID" value="MELO3C005093.2"/>
</dbReference>
<feature type="compositionally biased region" description="Basic and acidic residues" evidence="1">
    <location>
        <begin position="66"/>
        <end position="86"/>
    </location>
</feature>
<accession>A0A9I9CKJ4</accession>